<dbReference type="Pfam" id="PF22588">
    <property type="entry name" value="dCache_1_like"/>
    <property type="match status" value="1"/>
</dbReference>
<evidence type="ECO:0000256" key="5">
    <source>
        <dbReference type="ARBA" id="ARBA00022741"/>
    </source>
</evidence>
<accession>G7ZG77</accession>
<evidence type="ECO:0000256" key="13">
    <source>
        <dbReference type="SAM" id="MobiDB-lite"/>
    </source>
</evidence>
<feature type="domain" description="Histidine kinase" evidence="15">
    <location>
        <begin position="594"/>
        <end position="817"/>
    </location>
</feature>
<dbReference type="Gene3D" id="3.30.450.20">
    <property type="entry name" value="PAS domain"/>
    <property type="match status" value="4"/>
</dbReference>
<dbReference type="InterPro" id="IPR036641">
    <property type="entry name" value="HPT_dom_sf"/>
</dbReference>
<evidence type="ECO:0000256" key="2">
    <source>
        <dbReference type="ARBA" id="ARBA00012438"/>
    </source>
</evidence>
<evidence type="ECO:0000259" key="15">
    <source>
        <dbReference type="PROSITE" id="PS50109"/>
    </source>
</evidence>
<dbReference type="PRINTS" id="PR00344">
    <property type="entry name" value="BCTRLSENSOR"/>
</dbReference>
<reference evidence="21" key="1">
    <citation type="journal article" date="2011" name="PLoS Genet.">
        <title>Azospirillum genomes reveal transition of bacteria from aquatic to terrestrial environments.</title>
        <authorList>
            <person name="Wisniewski-Dye F."/>
            <person name="Borziak K."/>
            <person name="Khalsa-Moyers G."/>
            <person name="Alexandre G."/>
            <person name="Sukharnikov L.O."/>
            <person name="Wuichet K."/>
            <person name="Hurst G.B."/>
            <person name="McDonald W.H."/>
            <person name="Robertson J.S."/>
            <person name="Barbe V."/>
            <person name="Calteau A."/>
            <person name="Rouy Z."/>
            <person name="Mangenot S."/>
            <person name="Prigent-Combaret C."/>
            <person name="Normand P."/>
            <person name="Boyer M."/>
            <person name="Siguier P."/>
            <person name="Dessaux Y."/>
            <person name="Elmerich C."/>
            <person name="Condemine G."/>
            <person name="Krishnen G."/>
            <person name="Kennedy I."/>
            <person name="Paterson A.H."/>
            <person name="Gonzalez V."/>
            <person name="Mavingui P."/>
            <person name="Zhulin I.B."/>
        </authorList>
    </citation>
    <scope>NUCLEOTIDE SEQUENCE [LARGE SCALE GENOMIC DNA]</scope>
    <source>
        <strain evidence="21">4B</strain>
    </source>
</reference>
<protein>
    <recommendedName>
        <fullName evidence="10">Sensory/regulatory protein RpfC</fullName>
        <ecNumber evidence="2">2.7.13.3</ecNumber>
    </recommendedName>
</protein>
<feature type="region of interest" description="Disordered" evidence="13">
    <location>
        <begin position="516"/>
        <end position="536"/>
    </location>
</feature>
<dbReference type="AlphaFoldDB" id="G7ZG77"/>
<dbReference type="InterPro" id="IPR054327">
    <property type="entry name" value="His-kinase-like_sensor"/>
</dbReference>
<feature type="compositionally biased region" description="Low complexity" evidence="13">
    <location>
        <begin position="831"/>
        <end position="843"/>
    </location>
</feature>
<dbReference type="HOGENOM" id="CLU_000445_114_21_5"/>
<dbReference type="EMBL" id="FQ311872">
    <property type="protein sequence ID" value="CBS90802.1"/>
    <property type="molecule type" value="Genomic_DNA"/>
</dbReference>
<dbReference type="InterPro" id="IPR036890">
    <property type="entry name" value="HATPase_C_sf"/>
</dbReference>
<keyword evidence="6 20" id="KW-0418">Kinase</keyword>
<feature type="region of interest" description="Disordered" evidence="13">
    <location>
        <begin position="1139"/>
        <end position="1159"/>
    </location>
</feature>
<keyword evidence="20" id="KW-0614">Plasmid</keyword>
<dbReference type="PANTHER" id="PTHR45339">
    <property type="entry name" value="HYBRID SIGNAL TRANSDUCTION HISTIDINE KINASE J"/>
    <property type="match status" value="1"/>
</dbReference>
<dbReference type="SMART" id="SM00448">
    <property type="entry name" value="REC"/>
    <property type="match status" value="1"/>
</dbReference>
<dbReference type="InterPro" id="IPR005467">
    <property type="entry name" value="His_kinase_dom"/>
</dbReference>
<dbReference type="InterPro" id="IPR001610">
    <property type="entry name" value="PAC"/>
</dbReference>
<dbReference type="InterPro" id="IPR036097">
    <property type="entry name" value="HisK_dim/P_sf"/>
</dbReference>
<feature type="region of interest" description="Disordered" evidence="13">
    <location>
        <begin position="831"/>
        <end position="853"/>
    </location>
</feature>
<keyword evidence="14" id="KW-1133">Transmembrane helix</keyword>
<feature type="domain" description="PAS" evidence="17">
    <location>
        <begin position="449"/>
        <end position="493"/>
    </location>
</feature>
<dbReference type="Gene3D" id="3.30.565.10">
    <property type="entry name" value="Histidine kinase-like ATPase, C-terminal domain"/>
    <property type="match status" value="1"/>
</dbReference>
<dbReference type="CDD" id="cd12915">
    <property type="entry name" value="PDC2_DGC_like"/>
    <property type="match status" value="1"/>
</dbReference>
<dbReference type="CDD" id="cd00130">
    <property type="entry name" value="PAS"/>
    <property type="match status" value="1"/>
</dbReference>
<dbReference type="EC" id="2.7.13.3" evidence="2"/>
<evidence type="ECO:0000256" key="7">
    <source>
        <dbReference type="ARBA" id="ARBA00022840"/>
    </source>
</evidence>
<sequence>MAGRLQQHGFIAAIWAATLVIAAGLWAAALMLVHYDDAEAMERAERDGGNLARVVAEQASRTIAEADQILLFLIDDFREHGDVWSQGVSQMLRQAVERSAILVQLAIIDEHGDLTYTSVEDAPARVHLADREHFRVHANNPNAGLFIGKPVFGRASGKWSIQLTRRIDRSDGGFAGVLVASMDPFYFSRSLEELDVGPNGAVAIIGTDGILRARSLMNDRIIGRDVSDSATLAMARSQPTGFLRTVSTIDGILRLQSYRTLSTYPLIVTTAFDEASFMADTRRRQRIYLLGAAVCSVGLIGLALLATRQTARLTALARRLAQSEERFRDQAETASDWFWEMDADLRFSGLAGPLVPHIANGSLPLGLRREDVALRETGDAAKWEEHRRVMERREPFRNFRYRVMTAAGPRYFSVSGRPIFDRRGEFQGYRGSATDITERETAANRLASSEARYRAMFEAVGQPIVTIDEHGTVDAFNRAAERLFGYRAAEVLGGPMTRLMPAAVGAVHDGLLATYRDGGGDTPRSEVRELTGRRKDGSEFPLEASLAGWREGDRRYVTGALRDVTAQREIEASLRRAKEAADQANRAKGEFLATMSHEIRTPMNGVLGALALVDGPNLDEEQRQLLDVANRSGKALLQIIDDILDLSKLEAGKAEVEPVDFELRAVMRDCIDLLEPTAGGRGLILTREVAPAVPDRVRADLRRIRQVLVNLVGNALKFTQRRGVAVRVGLEGEAVPGHSFFLRFDVADTGIGIPEDVQPTLFRRFTQGDSSTTRRFGGTGLGLAISRELVTLMGGRIGVVSAEGKGSTFWFTVCCEPAADPCDDVPTAPCAPEAAPQGAPQGAPKGGPGTEETGGLRVLVAEDNEINRDIVVTMLRRGGHRVTAVEDGLQAVRLVEEDRFDLVLMDVQMPVMDGVTATRHIRAMPGPASRLPIVALTGNVMPGHRAEYLAAGMTAYLTKPIVSADLFEILSSVSASRTEPSGTGAAGPQQPSSNAQAWESGPAPTRPSPVPAPAPAGAELWRTAPLLDAGQAESLRAVIGDETWTRTVSAFRQTVDDSIAAIREANRLAGQGAAGDAPGNSPAQLPRIAHMLKGTAANIGAVRLSRLASLLEQRLQSSASCPPDDPLFEALGEVAAATNEALTSRPQPAESPESRIEMV</sequence>
<dbReference type="GO" id="GO:0005524">
    <property type="term" value="F:ATP binding"/>
    <property type="evidence" value="ECO:0007669"/>
    <property type="project" value="UniProtKB-KW"/>
</dbReference>
<comment type="catalytic activity">
    <reaction evidence="1">
        <text>ATP + protein L-histidine = ADP + protein N-phospho-L-histidine.</text>
        <dbReference type="EC" id="2.7.13.3"/>
    </reaction>
</comment>
<dbReference type="Pfam" id="PF13426">
    <property type="entry name" value="PAS_9"/>
    <property type="match status" value="2"/>
</dbReference>
<keyword evidence="8" id="KW-0902">Two-component regulatory system</keyword>
<dbReference type="FunFam" id="3.30.565.10:FF:000010">
    <property type="entry name" value="Sensor histidine kinase RcsC"/>
    <property type="match status" value="1"/>
</dbReference>
<feature type="domain" description="PAC" evidence="18">
    <location>
        <begin position="397"/>
        <end position="448"/>
    </location>
</feature>
<dbReference type="SUPFAM" id="SSF47226">
    <property type="entry name" value="Histidine-containing phosphotransfer domain, HPT domain"/>
    <property type="match status" value="1"/>
</dbReference>
<dbReference type="SUPFAM" id="SSF47384">
    <property type="entry name" value="Homodimeric domain of signal transducing histidine kinase"/>
    <property type="match status" value="1"/>
</dbReference>
<keyword evidence="5" id="KW-0547">Nucleotide-binding</keyword>
<dbReference type="InterPro" id="IPR004358">
    <property type="entry name" value="Sig_transdc_His_kin-like_C"/>
</dbReference>
<dbReference type="NCBIfam" id="TIGR00229">
    <property type="entry name" value="sensory_box"/>
    <property type="match status" value="1"/>
</dbReference>
<dbReference type="PROSITE" id="PS50110">
    <property type="entry name" value="RESPONSE_REGULATORY"/>
    <property type="match status" value="1"/>
</dbReference>
<dbReference type="PROSITE" id="PS50113">
    <property type="entry name" value="PAC"/>
    <property type="match status" value="2"/>
</dbReference>
<feature type="domain" description="HPt" evidence="19">
    <location>
        <begin position="1040"/>
        <end position="1145"/>
    </location>
</feature>
<dbReference type="Gene3D" id="3.40.50.2300">
    <property type="match status" value="1"/>
</dbReference>
<feature type="transmembrane region" description="Helical" evidence="14">
    <location>
        <begin position="287"/>
        <end position="306"/>
    </location>
</feature>
<dbReference type="CDD" id="cd16922">
    <property type="entry name" value="HATPase_EvgS-ArcB-TorS-like"/>
    <property type="match status" value="1"/>
</dbReference>
<dbReference type="Pfam" id="PF02518">
    <property type="entry name" value="HATPase_c"/>
    <property type="match status" value="1"/>
</dbReference>
<dbReference type="Pfam" id="PF00512">
    <property type="entry name" value="HisKA"/>
    <property type="match status" value="1"/>
</dbReference>
<evidence type="ECO:0000256" key="3">
    <source>
        <dbReference type="ARBA" id="ARBA00022553"/>
    </source>
</evidence>
<keyword evidence="4 20" id="KW-0808">Transferase</keyword>
<dbReference type="Proteomes" id="UP000005667">
    <property type="component" value="Plasmid AZO_p4"/>
</dbReference>
<feature type="transmembrane region" description="Helical" evidence="14">
    <location>
        <begin position="12"/>
        <end position="33"/>
    </location>
</feature>
<feature type="compositionally biased region" description="Pro residues" evidence="13">
    <location>
        <begin position="1004"/>
        <end position="1014"/>
    </location>
</feature>
<evidence type="ECO:0000259" key="17">
    <source>
        <dbReference type="PROSITE" id="PS50112"/>
    </source>
</evidence>
<evidence type="ECO:0000256" key="11">
    <source>
        <dbReference type="PROSITE-ProRule" id="PRU00110"/>
    </source>
</evidence>
<dbReference type="OrthoDB" id="9813151at2"/>
<feature type="region of interest" description="Disordered" evidence="13">
    <location>
        <begin position="977"/>
        <end position="1016"/>
    </location>
</feature>
<keyword evidence="21" id="KW-1185">Reference proteome</keyword>
<evidence type="ECO:0000313" key="21">
    <source>
        <dbReference type="Proteomes" id="UP000005667"/>
    </source>
</evidence>
<evidence type="ECO:0000256" key="8">
    <source>
        <dbReference type="ARBA" id="ARBA00023012"/>
    </source>
</evidence>
<evidence type="ECO:0000256" key="14">
    <source>
        <dbReference type="SAM" id="Phobius"/>
    </source>
</evidence>
<proteinExistence type="predicted"/>
<dbReference type="Pfam" id="PF01627">
    <property type="entry name" value="Hpt"/>
    <property type="match status" value="1"/>
</dbReference>
<feature type="domain" description="Response regulatory" evidence="16">
    <location>
        <begin position="857"/>
        <end position="974"/>
    </location>
</feature>
<dbReference type="GO" id="GO:0000155">
    <property type="term" value="F:phosphorelay sensor kinase activity"/>
    <property type="evidence" value="ECO:0007669"/>
    <property type="project" value="InterPro"/>
</dbReference>
<keyword evidence="7" id="KW-0067">ATP-binding</keyword>
<dbReference type="CDD" id="cd17546">
    <property type="entry name" value="REC_hyHK_CKI1_RcsC-like"/>
    <property type="match status" value="1"/>
</dbReference>
<gene>
    <name evidence="20" type="ordered locus">AZOLI_p40420</name>
</gene>
<dbReference type="PROSITE" id="PS50894">
    <property type="entry name" value="HPT"/>
    <property type="match status" value="1"/>
</dbReference>
<evidence type="ECO:0000259" key="16">
    <source>
        <dbReference type="PROSITE" id="PS50110"/>
    </source>
</evidence>
<dbReference type="Gene3D" id="1.20.120.160">
    <property type="entry name" value="HPT domain"/>
    <property type="match status" value="1"/>
</dbReference>
<dbReference type="SMART" id="SM00091">
    <property type="entry name" value="PAS"/>
    <property type="match status" value="1"/>
</dbReference>
<name>G7ZG77_AZOL4</name>
<evidence type="ECO:0000313" key="20">
    <source>
        <dbReference type="EMBL" id="CBS90802.1"/>
    </source>
</evidence>
<dbReference type="InterPro" id="IPR000014">
    <property type="entry name" value="PAS"/>
</dbReference>
<feature type="compositionally biased region" description="Basic and acidic residues" evidence="13">
    <location>
        <begin position="523"/>
        <end position="536"/>
    </location>
</feature>
<feature type="domain" description="PAC" evidence="18">
    <location>
        <begin position="523"/>
        <end position="576"/>
    </location>
</feature>
<keyword evidence="3 12" id="KW-0597">Phosphoprotein</keyword>
<dbReference type="InterPro" id="IPR003661">
    <property type="entry name" value="HisK_dim/P_dom"/>
</dbReference>
<evidence type="ECO:0000256" key="6">
    <source>
        <dbReference type="ARBA" id="ARBA00022777"/>
    </source>
</evidence>
<evidence type="ECO:0000256" key="9">
    <source>
        <dbReference type="ARBA" id="ARBA00064003"/>
    </source>
</evidence>
<dbReference type="SMART" id="SM00388">
    <property type="entry name" value="HisKA"/>
    <property type="match status" value="1"/>
</dbReference>
<dbReference type="PROSITE" id="PS50112">
    <property type="entry name" value="PAS"/>
    <property type="match status" value="1"/>
</dbReference>
<dbReference type="InterPro" id="IPR001789">
    <property type="entry name" value="Sig_transdc_resp-reg_receiver"/>
</dbReference>
<dbReference type="KEGG" id="ali:AZOLI_p40420"/>
<evidence type="ECO:0000256" key="4">
    <source>
        <dbReference type="ARBA" id="ARBA00022679"/>
    </source>
</evidence>
<dbReference type="Gene3D" id="1.10.287.130">
    <property type="match status" value="1"/>
</dbReference>
<dbReference type="GO" id="GO:0005886">
    <property type="term" value="C:plasma membrane"/>
    <property type="evidence" value="ECO:0007669"/>
    <property type="project" value="UniProtKB-SubCell"/>
</dbReference>
<dbReference type="SMART" id="SM00086">
    <property type="entry name" value="PAC"/>
    <property type="match status" value="2"/>
</dbReference>
<evidence type="ECO:0000256" key="12">
    <source>
        <dbReference type="PROSITE-ProRule" id="PRU00169"/>
    </source>
</evidence>
<evidence type="ECO:0000256" key="10">
    <source>
        <dbReference type="ARBA" id="ARBA00068150"/>
    </source>
</evidence>
<dbReference type="InterPro" id="IPR011006">
    <property type="entry name" value="CheY-like_superfamily"/>
</dbReference>
<keyword evidence="14" id="KW-0812">Transmembrane</keyword>
<dbReference type="CDD" id="cd00082">
    <property type="entry name" value="HisKA"/>
    <property type="match status" value="1"/>
</dbReference>
<dbReference type="InterPro" id="IPR035965">
    <property type="entry name" value="PAS-like_dom_sf"/>
</dbReference>
<dbReference type="SMART" id="SM00387">
    <property type="entry name" value="HATPase_c"/>
    <property type="match status" value="1"/>
</dbReference>
<dbReference type="PANTHER" id="PTHR45339:SF3">
    <property type="entry name" value="HISTIDINE KINASE"/>
    <property type="match status" value="1"/>
</dbReference>
<dbReference type="InterPro" id="IPR000700">
    <property type="entry name" value="PAS-assoc_C"/>
</dbReference>
<dbReference type="InterPro" id="IPR003594">
    <property type="entry name" value="HATPase_dom"/>
</dbReference>
<evidence type="ECO:0000259" key="19">
    <source>
        <dbReference type="PROSITE" id="PS50894"/>
    </source>
</evidence>
<dbReference type="SUPFAM" id="SSF55874">
    <property type="entry name" value="ATPase domain of HSP90 chaperone/DNA topoisomerase II/histidine kinase"/>
    <property type="match status" value="1"/>
</dbReference>
<dbReference type="InterPro" id="IPR008207">
    <property type="entry name" value="Sig_transdc_His_kin_Hpt_dom"/>
</dbReference>
<feature type="modified residue" description="Phosphohistidine" evidence="11">
    <location>
        <position position="1090"/>
    </location>
</feature>
<keyword evidence="14" id="KW-0472">Membrane</keyword>
<comment type="subunit">
    <text evidence="9">At low DSF concentrations, interacts with RpfF.</text>
</comment>
<evidence type="ECO:0000259" key="18">
    <source>
        <dbReference type="PROSITE" id="PS50113"/>
    </source>
</evidence>
<evidence type="ECO:0000256" key="1">
    <source>
        <dbReference type="ARBA" id="ARBA00000085"/>
    </source>
</evidence>
<dbReference type="CDD" id="cd12914">
    <property type="entry name" value="PDC1_DGC_like"/>
    <property type="match status" value="1"/>
</dbReference>
<geneLocation type="plasmid" evidence="20 21">
    <name>AZO_p4</name>
</geneLocation>
<dbReference type="PROSITE" id="PS50109">
    <property type="entry name" value="HIS_KIN"/>
    <property type="match status" value="1"/>
</dbReference>
<feature type="modified residue" description="4-aspartylphosphate" evidence="12">
    <location>
        <position position="906"/>
    </location>
</feature>
<organism evidence="20 21">
    <name type="scientific">Azospirillum lipoferum (strain 4B)</name>
    <dbReference type="NCBI Taxonomy" id="862719"/>
    <lineage>
        <taxon>Bacteria</taxon>
        <taxon>Pseudomonadati</taxon>
        <taxon>Pseudomonadota</taxon>
        <taxon>Alphaproteobacteria</taxon>
        <taxon>Rhodospirillales</taxon>
        <taxon>Azospirillaceae</taxon>
        <taxon>Azospirillum</taxon>
    </lineage>
</organism>
<dbReference type="Pfam" id="PF00072">
    <property type="entry name" value="Response_reg"/>
    <property type="match status" value="1"/>
</dbReference>
<dbReference type="FunFam" id="1.10.287.130:FF:000002">
    <property type="entry name" value="Two-component osmosensing histidine kinase"/>
    <property type="match status" value="1"/>
</dbReference>
<dbReference type="RefSeq" id="WP_014189651.1">
    <property type="nucleotide sequence ID" value="NC_016587.1"/>
</dbReference>
<dbReference type="SUPFAM" id="SSF55785">
    <property type="entry name" value="PYP-like sensor domain (PAS domain)"/>
    <property type="match status" value="2"/>
</dbReference>
<dbReference type="SUPFAM" id="SSF52172">
    <property type="entry name" value="CheY-like"/>
    <property type="match status" value="1"/>
</dbReference>